<dbReference type="AlphaFoldDB" id="A0A1M6MBV7"/>
<dbReference type="Gene3D" id="3.40.50.2300">
    <property type="match status" value="1"/>
</dbReference>
<dbReference type="Pfam" id="PF00392">
    <property type="entry name" value="GntR"/>
    <property type="match status" value="1"/>
</dbReference>
<keyword evidence="2" id="KW-0238">DNA-binding</keyword>
<evidence type="ECO:0000313" key="5">
    <source>
        <dbReference type="EMBL" id="SHJ80840.1"/>
    </source>
</evidence>
<dbReference type="InParanoid" id="A0A1M6MBV7"/>
<dbReference type="InterPro" id="IPR036390">
    <property type="entry name" value="WH_DNA-bd_sf"/>
</dbReference>
<dbReference type="GO" id="GO:0003677">
    <property type="term" value="F:DNA binding"/>
    <property type="evidence" value="ECO:0007669"/>
    <property type="project" value="UniProtKB-KW"/>
</dbReference>
<dbReference type="STRING" id="1123071.SAMN02745181_2678"/>
<dbReference type="Pfam" id="PF13377">
    <property type="entry name" value="Peripla_BP_3"/>
    <property type="match status" value="1"/>
</dbReference>
<dbReference type="InterPro" id="IPR046335">
    <property type="entry name" value="LacI/GalR-like_sensor"/>
</dbReference>
<dbReference type="GO" id="GO:0003700">
    <property type="term" value="F:DNA-binding transcription factor activity"/>
    <property type="evidence" value="ECO:0007669"/>
    <property type="project" value="InterPro"/>
</dbReference>
<evidence type="ECO:0000256" key="3">
    <source>
        <dbReference type="ARBA" id="ARBA00023163"/>
    </source>
</evidence>
<accession>A0A1M6MBV7</accession>
<name>A0A1M6MBV7_9BACT</name>
<keyword evidence="6" id="KW-1185">Reference proteome</keyword>
<dbReference type="Proteomes" id="UP000184510">
    <property type="component" value="Unassembled WGS sequence"/>
</dbReference>
<sequence length="360" mass="40100">MAKLNKKSLPQQVADALEQDIIKGVWKGTLPGYRVLLARYEVSKVTCVRAISLLERKGVVGKAEPRKKRAILVTPEVSQSKTDLGTLLIIVDISEAYIVESQDNIRIASHVWRERGGHVVVKEVDLTRNRAPNDLMKRWASENPVSAVFMIMPPREWVLAAYETGIPIFRIGGWLGEGDVKGTILAYLATDVWGDTLAYLRSMGHERILVPWKFSNKFVWQGVLDAYRASHSDCLSPQEIEALVPLVDHRNAEDWHQCWSGLLTRTQPTAVAITKPLEAISLMMFCAKAGIKVPDHLSILLVNPSDLSLWISPRLTSMEEERNFSSGAFAKWVDGGLLEKGLISVPKILVEGESVKNLSS</sequence>
<protein>
    <submittedName>
        <fullName evidence="5">Transcriptional regulator, LacI family</fullName>
    </submittedName>
</protein>
<evidence type="ECO:0000313" key="6">
    <source>
        <dbReference type="Proteomes" id="UP000184510"/>
    </source>
</evidence>
<dbReference type="SUPFAM" id="SSF53822">
    <property type="entry name" value="Periplasmic binding protein-like I"/>
    <property type="match status" value="1"/>
</dbReference>
<keyword evidence="1" id="KW-0805">Transcription regulation</keyword>
<evidence type="ECO:0000256" key="2">
    <source>
        <dbReference type="ARBA" id="ARBA00023125"/>
    </source>
</evidence>
<dbReference type="SMART" id="SM00345">
    <property type="entry name" value="HTH_GNTR"/>
    <property type="match status" value="1"/>
</dbReference>
<dbReference type="InterPro" id="IPR036388">
    <property type="entry name" value="WH-like_DNA-bd_sf"/>
</dbReference>
<dbReference type="EMBL" id="FQYR01000004">
    <property type="protein sequence ID" value="SHJ80840.1"/>
    <property type="molecule type" value="Genomic_DNA"/>
</dbReference>
<evidence type="ECO:0000259" key="4">
    <source>
        <dbReference type="SMART" id="SM00345"/>
    </source>
</evidence>
<dbReference type="InterPro" id="IPR028082">
    <property type="entry name" value="Peripla_BP_I"/>
</dbReference>
<proteinExistence type="predicted"/>
<keyword evidence="3" id="KW-0804">Transcription</keyword>
<dbReference type="OrthoDB" id="3227375at2"/>
<evidence type="ECO:0000256" key="1">
    <source>
        <dbReference type="ARBA" id="ARBA00023015"/>
    </source>
</evidence>
<dbReference type="InterPro" id="IPR000524">
    <property type="entry name" value="Tscrpt_reg_HTH_GntR"/>
</dbReference>
<feature type="domain" description="HTH gntR-type" evidence="4">
    <location>
        <begin position="13"/>
        <end position="73"/>
    </location>
</feature>
<organism evidence="5 6">
    <name type="scientific">Rubritalea squalenifaciens DSM 18772</name>
    <dbReference type="NCBI Taxonomy" id="1123071"/>
    <lineage>
        <taxon>Bacteria</taxon>
        <taxon>Pseudomonadati</taxon>
        <taxon>Verrucomicrobiota</taxon>
        <taxon>Verrucomicrobiia</taxon>
        <taxon>Verrucomicrobiales</taxon>
        <taxon>Rubritaleaceae</taxon>
        <taxon>Rubritalea</taxon>
    </lineage>
</organism>
<dbReference type="Gene3D" id="1.10.10.10">
    <property type="entry name" value="Winged helix-like DNA-binding domain superfamily/Winged helix DNA-binding domain"/>
    <property type="match status" value="1"/>
</dbReference>
<dbReference type="SUPFAM" id="SSF46785">
    <property type="entry name" value="Winged helix' DNA-binding domain"/>
    <property type="match status" value="1"/>
</dbReference>
<dbReference type="RefSeq" id="WP_159434954.1">
    <property type="nucleotide sequence ID" value="NZ_FQYR01000004.1"/>
</dbReference>
<gene>
    <name evidence="5" type="ORF">SAMN02745181_2678</name>
</gene>
<reference evidence="5 6" key="1">
    <citation type="submission" date="2016-11" db="EMBL/GenBank/DDBJ databases">
        <authorList>
            <person name="Jaros S."/>
            <person name="Januszkiewicz K."/>
            <person name="Wedrychowicz H."/>
        </authorList>
    </citation>
    <scope>NUCLEOTIDE SEQUENCE [LARGE SCALE GENOMIC DNA]</scope>
    <source>
        <strain evidence="5 6">DSM 18772</strain>
    </source>
</reference>